<evidence type="ECO:0000313" key="2">
    <source>
        <dbReference type="Proteomes" id="UP000078542"/>
    </source>
</evidence>
<dbReference type="Proteomes" id="UP000078542">
    <property type="component" value="Unassembled WGS sequence"/>
</dbReference>
<organism evidence="1 2">
    <name type="scientific">Cyphomyrmex costatus</name>
    <dbReference type="NCBI Taxonomy" id="456900"/>
    <lineage>
        <taxon>Eukaryota</taxon>
        <taxon>Metazoa</taxon>
        <taxon>Ecdysozoa</taxon>
        <taxon>Arthropoda</taxon>
        <taxon>Hexapoda</taxon>
        <taxon>Insecta</taxon>
        <taxon>Pterygota</taxon>
        <taxon>Neoptera</taxon>
        <taxon>Endopterygota</taxon>
        <taxon>Hymenoptera</taxon>
        <taxon>Apocrita</taxon>
        <taxon>Aculeata</taxon>
        <taxon>Formicoidea</taxon>
        <taxon>Formicidae</taxon>
        <taxon>Myrmicinae</taxon>
        <taxon>Cyphomyrmex</taxon>
    </lineage>
</organism>
<gene>
    <name evidence="1" type="ORF">ALC62_15770</name>
</gene>
<name>A0A151I6K1_9HYME</name>
<proteinExistence type="predicted"/>
<keyword evidence="2" id="KW-1185">Reference proteome</keyword>
<accession>A0A151I6K1</accession>
<feature type="non-terminal residue" evidence="1">
    <location>
        <position position="1"/>
    </location>
</feature>
<reference evidence="1 2" key="1">
    <citation type="submission" date="2016-03" db="EMBL/GenBank/DDBJ databases">
        <title>Cyphomyrmex costatus WGS genome.</title>
        <authorList>
            <person name="Nygaard S."/>
            <person name="Hu H."/>
            <person name="Boomsma J."/>
            <person name="Zhang G."/>
        </authorList>
    </citation>
    <scope>NUCLEOTIDE SEQUENCE [LARGE SCALE GENOMIC DNA]</scope>
    <source>
        <strain evidence="1">MS0001</strain>
        <tissue evidence="1">Whole body</tissue>
    </source>
</reference>
<dbReference type="EMBL" id="KQ978495">
    <property type="protein sequence ID" value="KYM93635.1"/>
    <property type="molecule type" value="Genomic_DNA"/>
</dbReference>
<protein>
    <submittedName>
        <fullName evidence="1">Uncharacterized protein</fullName>
    </submittedName>
</protein>
<dbReference type="AlphaFoldDB" id="A0A151I6K1"/>
<sequence length="125" mass="14080">PIGNLTTHRQASLSGTRCIYTLHKIRDAVRGLIAIMPPYVCLVGCNVLSQTCASLTPDSGFSRYELPWKFRLKGAKGVGYKLADHGGNSRNPNEAEIELSLMYPSWMGYKRCRWRIHDRGRPSSR</sequence>
<evidence type="ECO:0000313" key="1">
    <source>
        <dbReference type="EMBL" id="KYM93635.1"/>
    </source>
</evidence>